<evidence type="ECO:0000313" key="2">
    <source>
        <dbReference type="EMBL" id="MCF2651884.1"/>
    </source>
</evidence>
<name>A0ABS9CLF3_9FIRM</name>
<dbReference type="InterPro" id="IPR050312">
    <property type="entry name" value="IolE/XylAMocC-like"/>
</dbReference>
<evidence type="ECO:0000259" key="1">
    <source>
        <dbReference type="Pfam" id="PF01261"/>
    </source>
</evidence>
<dbReference type="Pfam" id="PF01261">
    <property type="entry name" value="AP_endonuc_2"/>
    <property type="match status" value="1"/>
</dbReference>
<dbReference type="PANTHER" id="PTHR12110">
    <property type="entry name" value="HYDROXYPYRUVATE ISOMERASE"/>
    <property type="match status" value="1"/>
</dbReference>
<sequence length="264" mass="29691">MQNMRKGVQIYTVRNFIDTEEGYEASLRKIREIGYDSVQTYGWKIPDAEHKAFLNELGLKSESVGGSYEEMLNDPAAIKKVIETAHFYETDLVSVGTLPIPLRESREGYLEYAAGINKIGAELKKEGLHLIYHPHALEFFSLGGGENGFDVLFNETDPEAFWYCLDTHWLQSGGKNPVEYILKAKGRLPLVHFKDYKIVGGADPIEQVCKAFGEVGEGNLNWPTIIEACRATEARAVIVEQDVCPRDPFDCLKTSFDNMVKFGL</sequence>
<dbReference type="Gene3D" id="3.20.20.150">
    <property type="entry name" value="Divalent-metal-dependent TIM barrel enzymes"/>
    <property type="match status" value="1"/>
</dbReference>
<organism evidence="2 3">
    <name type="scientific">Anaeromassilibacillus senegalensis</name>
    <dbReference type="NCBI Taxonomy" id="1673717"/>
    <lineage>
        <taxon>Bacteria</taxon>
        <taxon>Bacillati</taxon>
        <taxon>Bacillota</taxon>
        <taxon>Clostridia</taxon>
        <taxon>Eubacteriales</taxon>
        <taxon>Acutalibacteraceae</taxon>
        <taxon>Anaeromassilibacillus</taxon>
    </lineage>
</organism>
<dbReference type="Proteomes" id="UP001299220">
    <property type="component" value="Unassembled WGS sequence"/>
</dbReference>
<reference evidence="2 3" key="1">
    <citation type="submission" date="2020-12" db="EMBL/GenBank/DDBJ databases">
        <title>Whole genome sequences of gut porcine anaerobes.</title>
        <authorList>
            <person name="Kubasova T."/>
            <person name="Jahodarova E."/>
            <person name="Rychlik I."/>
        </authorList>
    </citation>
    <scope>NUCLEOTIDE SEQUENCE [LARGE SCALE GENOMIC DNA]</scope>
    <source>
        <strain evidence="2 3">An867</strain>
    </source>
</reference>
<dbReference type="RefSeq" id="WP_235322901.1">
    <property type="nucleotide sequence ID" value="NZ_JAFBIT010000001.1"/>
</dbReference>
<protein>
    <submittedName>
        <fullName evidence="2">Sugar phosphate isomerase/epimerase</fullName>
    </submittedName>
</protein>
<dbReference type="InterPro" id="IPR036237">
    <property type="entry name" value="Xyl_isomerase-like_sf"/>
</dbReference>
<dbReference type="GO" id="GO:0016853">
    <property type="term" value="F:isomerase activity"/>
    <property type="evidence" value="ECO:0007669"/>
    <property type="project" value="UniProtKB-KW"/>
</dbReference>
<keyword evidence="3" id="KW-1185">Reference proteome</keyword>
<keyword evidence="2" id="KW-0413">Isomerase</keyword>
<proteinExistence type="predicted"/>
<evidence type="ECO:0000313" key="3">
    <source>
        <dbReference type="Proteomes" id="UP001299220"/>
    </source>
</evidence>
<accession>A0ABS9CLF3</accession>
<dbReference type="EMBL" id="JAFBIT010000001">
    <property type="protein sequence ID" value="MCF2651884.1"/>
    <property type="molecule type" value="Genomic_DNA"/>
</dbReference>
<comment type="caution">
    <text evidence="2">The sequence shown here is derived from an EMBL/GenBank/DDBJ whole genome shotgun (WGS) entry which is preliminary data.</text>
</comment>
<dbReference type="SUPFAM" id="SSF51658">
    <property type="entry name" value="Xylose isomerase-like"/>
    <property type="match status" value="1"/>
</dbReference>
<feature type="domain" description="Xylose isomerase-like TIM barrel" evidence="1">
    <location>
        <begin position="28"/>
        <end position="240"/>
    </location>
</feature>
<gene>
    <name evidence="2" type="ORF">JQM67_04650</name>
</gene>
<dbReference type="InterPro" id="IPR013022">
    <property type="entry name" value="Xyl_isomerase-like_TIM-brl"/>
</dbReference>
<dbReference type="PANTHER" id="PTHR12110:SF41">
    <property type="entry name" value="INOSOSE DEHYDRATASE"/>
    <property type="match status" value="1"/>
</dbReference>